<dbReference type="Gene3D" id="3.40.50.150">
    <property type="entry name" value="Vaccinia Virus protein VP39"/>
    <property type="match status" value="1"/>
</dbReference>
<reference evidence="4" key="1">
    <citation type="journal article" date="2019" name="Int. J. Syst. Evol. Microbiol.">
        <title>The Global Catalogue of Microorganisms (GCM) 10K type strain sequencing project: providing services to taxonomists for standard genome sequencing and annotation.</title>
        <authorList>
            <consortium name="The Broad Institute Genomics Platform"/>
            <consortium name="The Broad Institute Genome Sequencing Center for Infectious Disease"/>
            <person name="Wu L."/>
            <person name="Ma J."/>
        </authorList>
    </citation>
    <scope>NUCLEOTIDE SEQUENCE [LARGE SCALE GENOMIC DNA]</scope>
    <source>
        <strain evidence="4">NBRC 111756</strain>
    </source>
</reference>
<feature type="region of interest" description="Disordered" evidence="1">
    <location>
        <begin position="144"/>
        <end position="173"/>
    </location>
</feature>
<dbReference type="PANTHER" id="PTHR43591:SF24">
    <property type="entry name" value="2-METHOXY-6-POLYPRENYL-1,4-BENZOQUINOL METHYLASE, MITOCHONDRIAL"/>
    <property type="match status" value="1"/>
</dbReference>
<dbReference type="RefSeq" id="WP_379908192.1">
    <property type="nucleotide sequence ID" value="NZ_JBHSWE010000001.1"/>
</dbReference>
<dbReference type="EMBL" id="JBHSWE010000001">
    <property type="protein sequence ID" value="MFC6669643.1"/>
    <property type="molecule type" value="Genomic_DNA"/>
</dbReference>
<comment type="caution">
    <text evidence="3">The sequence shown here is derived from an EMBL/GenBank/DDBJ whole genome shotgun (WGS) entry which is preliminary data.</text>
</comment>
<organism evidence="3 4">
    <name type="scientific">Marinobacterium aestuariivivens</name>
    <dbReference type="NCBI Taxonomy" id="1698799"/>
    <lineage>
        <taxon>Bacteria</taxon>
        <taxon>Pseudomonadati</taxon>
        <taxon>Pseudomonadota</taxon>
        <taxon>Gammaproteobacteria</taxon>
        <taxon>Oceanospirillales</taxon>
        <taxon>Oceanospirillaceae</taxon>
        <taxon>Marinobacterium</taxon>
    </lineage>
</organism>
<feature type="compositionally biased region" description="Basic residues" evidence="1">
    <location>
        <begin position="233"/>
        <end position="246"/>
    </location>
</feature>
<feature type="domain" description="Methyltransferase type 11" evidence="2">
    <location>
        <begin position="49"/>
        <end position="140"/>
    </location>
</feature>
<dbReference type="Proteomes" id="UP001596422">
    <property type="component" value="Unassembled WGS sequence"/>
</dbReference>
<feature type="compositionally biased region" description="Basic and acidic residues" evidence="1">
    <location>
        <begin position="210"/>
        <end position="228"/>
    </location>
</feature>
<name>A0ABW1ZWS9_9GAMM</name>
<keyword evidence="3" id="KW-0489">Methyltransferase</keyword>
<dbReference type="InterPro" id="IPR013216">
    <property type="entry name" value="Methyltransf_11"/>
</dbReference>
<accession>A0ABW1ZWS9</accession>
<dbReference type="CDD" id="cd02440">
    <property type="entry name" value="AdoMet_MTases"/>
    <property type="match status" value="1"/>
</dbReference>
<keyword evidence="3" id="KW-0808">Transferase</keyword>
<feature type="region of interest" description="Disordered" evidence="1">
    <location>
        <begin position="195"/>
        <end position="248"/>
    </location>
</feature>
<dbReference type="PANTHER" id="PTHR43591">
    <property type="entry name" value="METHYLTRANSFERASE"/>
    <property type="match status" value="1"/>
</dbReference>
<evidence type="ECO:0000256" key="1">
    <source>
        <dbReference type="SAM" id="MobiDB-lite"/>
    </source>
</evidence>
<gene>
    <name evidence="3" type="ORF">ACFQDL_05735</name>
</gene>
<proteinExistence type="predicted"/>
<dbReference type="Pfam" id="PF08241">
    <property type="entry name" value="Methyltransf_11"/>
    <property type="match status" value="1"/>
</dbReference>
<dbReference type="GO" id="GO:0008168">
    <property type="term" value="F:methyltransferase activity"/>
    <property type="evidence" value="ECO:0007669"/>
    <property type="project" value="UniProtKB-KW"/>
</dbReference>
<evidence type="ECO:0000313" key="4">
    <source>
        <dbReference type="Proteomes" id="UP001596422"/>
    </source>
</evidence>
<protein>
    <submittedName>
        <fullName evidence="3">Methyltransferase domain-containing protein</fullName>
    </submittedName>
</protein>
<dbReference type="InterPro" id="IPR029063">
    <property type="entry name" value="SAM-dependent_MTases_sf"/>
</dbReference>
<keyword evidence="4" id="KW-1185">Reference proteome</keyword>
<evidence type="ECO:0000313" key="3">
    <source>
        <dbReference type="EMBL" id="MFC6669643.1"/>
    </source>
</evidence>
<sequence>MNAALLDKHRIAESFSRAAVSYDDAAELQRQVGHRLLELIPPSEPGTLLDLGSGTGYFTPLLRSRFPGSTLISLDLAHGMLEYARRHRPGEGTAWVCGDAEQLPLASGSLDLVFSSLAIQWCEQPDRLFAEIARVLRPGALRRRHPGTRDIAGAAPLLGGRRRPHTRQPLPALGSVAYGDAAGAGCQRLPGRNLGAGISRVAPADPQSQGDRRPQHESGAADRADRARTHAGVPRRLRGATQRRRPAAGDLRSVLPRYRKAVGWVQRCIFTDVNGLHAV</sequence>
<evidence type="ECO:0000259" key="2">
    <source>
        <dbReference type="Pfam" id="PF08241"/>
    </source>
</evidence>
<dbReference type="SUPFAM" id="SSF53335">
    <property type="entry name" value="S-adenosyl-L-methionine-dependent methyltransferases"/>
    <property type="match status" value="1"/>
</dbReference>
<dbReference type="GO" id="GO:0032259">
    <property type="term" value="P:methylation"/>
    <property type="evidence" value="ECO:0007669"/>
    <property type="project" value="UniProtKB-KW"/>
</dbReference>